<reference evidence="17" key="1">
    <citation type="submission" date="2011-05" db="EMBL/GenBank/DDBJ databases">
        <authorList>
            <person name="Richards S.R."/>
            <person name="Qu J."/>
            <person name="Jiang H."/>
            <person name="Jhangiani S.N."/>
            <person name="Agravi P."/>
            <person name="Goodspeed R."/>
            <person name="Gross S."/>
            <person name="Mandapat C."/>
            <person name="Jackson L."/>
            <person name="Mathew T."/>
            <person name="Pu L."/>
            <person name="Thornton R."/>
            <person name="Saada N."/>
            <person name="Wilczek-Boney K.B."/>
            <person name="Lee S."/>
            <person name="Kovar C."/>
            <person name="Wu Y."/>
            <person name="Scherer S.E."/>
            <person name="Worley K.C."/>
            <person name="Muzny D.M."/>
            <person name="Gibbs R."/>
        </authorList>
    </citation>
    <scope>NUCLEOTIDE SEQUENCE</scope>
    <source>
        <strain evidence="17">Brora</strain>
    </source>
</reference>
<proteinExistence type="inferred from homology"/>
<dbReference type="EnsemblMetazoa" id="SMAR005452-RA">
    <property type="protein sequence ID" value="SMAR005452-PA"/>
    <property type="gene ID" value="SMAR005452"/>
</dbReference>
<keyword evidence="10 12" id="KW-0739">Sodium transport</keyword>
<keyword evidence="11 12" id="KW-0407">Ion channel</keyword>
<evidence type="ECO:0000313" key="17">
    <source>
        <dbReference type="Proteomes" id="UP000014500"/>
    </source>
</evidence>
<evidence type="ECO:0000256" key="5">
    <source>
        <dbReference type="ARBA" id="ARBA00022692"/>
    </source>
</evidence>
<dbReference type="Pfam" id="PF02096">
    <property type="entry name" value="60KD_IMP"/>
    <property type="match status" value="1"/>
</dbReference>
<dbReference type="Pfam" id="PF00858">
    <property type="entry name" value="ASC"/>
    <property type="match status" value="1"/>
</dbReference>
<keyword evidence="3 12" id="KW-0813">Transport</keyword>
<keyword evidence="8 12" id="KW-0406">Ion transport</keyword>
<evidence type="ECO:0000313" key="16">
    <source>
        <dbReference type="EnsemblMetazoa" id="SMAR005452-PA"/>
    </source>
</evidence>
<dbReference type="EMBL" id="JH431611">
    <property type="status" value="NOT_ANNOTATED_CDS"/>
    <property type="molecule type" value="Genomic_DNA"/>
</dbReference>
<comment type="similarity">
    <text evidence="2 12">Belongs to the amiloride-sensitive sodium channel (TC 1.A.6) family.</text>
</comment>
<evidence type="ECO:0000256" key="9">
    <source>
        <dbReference type="ARBA" id="ARBA00023136"/>
    </source>
</evidence>
<dbReference type="Gene3D" id="1.10.287.770">
    <property type="entry name" value="YojJ-like"/>
    <property type="match status" value="1"/>
</dbReference>
<reference evidence="16" key="2">
    <citation type="submission" date="2015-02" db="UniProtKB">
        <authorList>
            <consortium name="EnsemblMetazoa"/>
        </authorList>
    </citation>
    <scope>IDENTIFICATION</scope>
</reference>
<evidence type="ECO:0000256" key="6">
    <source>
        <dbReference type="ARBA" id="ARBA00022989"/>
    </source>
</evidence>
<dbReference type="GO" id="GO:0032977">
    <property type="term" value="F:membrane insertase activity"/>
    <property type="evidence" value="ECO:0007669"/>
    <property type="project" value="InterPro"/>
</dbReference>
<dbReference type="InterPro" id="IPR028055">
    <property type="entry name" value="YidC/Oxa/ALB_C"/>
</dbReference>
<keyword evidence="17" id="KW-1185">Reference proteome</keyword>
<evidence type="ECO:0000256" key="13">
    <source>
        <dbReference type="RuleBase" id="RU003945"/>
    </source>
</evidence>
<feature type="transmembrane region" description="Helical" evidence="14">
    <location>
        <begin position="157"/>
        <end position="175"/>
    </location>
</feature>
<keyword evidence="5 12" id="KW-0812">Transmembrane</keyword>
<dbReference type="GO" id="GO:0005743">
    <property type="term" value="C:mitochondrial inner membrane"/>
    <property type="evidence" value="ECO:0007669"/>
    <property type="project" value="TreeGrafter"/>
</dbReference>
<keyword evidence="6 14" id="KW-1133">Transmembrane helix</keyword>
<dbReference type="eggNOG" id="KOG1239">
    <property type="taxonomic scope" value="Eukaryota"/>
</dbReference>
<evidence type="ECO:0000256" key="4">
    <source>
        <dbReference type="ARBA" id="ARBA00022461"/>
    </source>
</evidence>
<feature type="transmembrane region" description="Helical" evidence="14">
    <location>
        <begin position="213"/>
        <end position="232"/>
    </location>
</feature>
<evidence type="ECO:0000256" key="14">
    <source>
        <dbReference type="SAM" id="Phobius"/>
    </source>
</evidence>
<dbReference type="InterPro" id="IPR001873">
    <property type="entry name" value="ENaC"/>
</dbReference>
<dbReference type="GO" id="GO:0033617">
    <property type="term" value="P:mitochondrial respiratory chain complex IV assembly"/>
    <property type="evidence" value="ECO:0007669"/>
    <property type="project" value="TreeGrafter"/>
</dbReference>
<evidence type="ECO:0000256" key="2">
    <source>
        <dbReference type="ARBA" id="ARBA00007193"/>
    </source>
</evidence>
<dbReference type="CDD" id="cd20069">
    <property type="entry name" value="5TM_Oxa1-like"/>
    <property type="match status" value="1"/>
</dbReference>
<comment type="similarity">
    <text evidence="13">Belongs to the OXA1/ALB3/YidC family.</text>
</comment>
<comment type="subcellular location">
    <subcellularLocation>
        <location evidence="1 13">Membrane</location>
        <topology evidence="1 13">Multi-pass membrane protein</topology>
    </subcellularLocation>
</comment>
<dbReference type="PhylomeDB" id="T1IW89"/>
<dbReference type="GO" id="GO:0005272">
    <property type="term" value="F:sodium channel activity"/>
    <property type="evidence" value="ECO:0007669"/>
    <property type="project" value="UniProtKB-KW"/>
</dbReference>
<keyword evidence="4 12" id="KW-0894">Sodium channel</keyword>
<evidence type="ECO:0000256" key="11">
    <source>
        <dbReference type="ARBA" id="ARBA00023303"/>
    </source>
</evidence>
<name>T1IW89_STRMM</name>
<evidence type="ECO:0000256" key="10">
    <source>
        <dbReference type="ARBA" id="ARBA00023201"/>
    </source>
</evidence>
<feature type="transmembrane region" description="Helical" evidence="14">
    <location>
        <begin position="75"/>
        <end position="97"/>
    </location>
</feature>
<dbReference type="AlphaFoldDB" id="T1IW89"/>
<dbReference type="InterPro" id="IPR001708">
    <property type="entry name" value="YidC/ALB3/OXA1/COX18"/>
</dbReference>
<dbReference type="PANTHER" id="PTHR12428:SF65">
    <property type="entry name" value="CYTOCHROME C OXIDASE ASSEMBLY PROTEIN COX18, MITOCHONDRIAL"/>
    <property type="match status" value="1"/>
</dbReference>
<organism evidence="16 17">
    <name type="scientific">Strigamia maritima</name>
    <name type="common">European centipede</name>
    <name type="synonym">Geophilus maritimus</name>
    <dbReference type="NCBI Taxonomy" id="126957"/>
    <lineage>
        <taxon>Eukaryota</taxon>
        <taxon>Metazoa</taxon>
        <taxon>Ecdysozoa</taxon>
        <taxon>Arthropoda</taxon>
        <taxon>Myriapoda</taxon>
        <taxon>Chilopoda</taxon>
        <taxon>Pleurostigmophora</taxon>
        <taxon>Geophilomorpha</taxon>
        <taxon>Linotaeniidae</taxon>
        <taxon>Strigamia</taxon>
    </lineage>
</organism>
<evidence type="ECO:0000259" key="15">
    <source>
        <dbReference type="Pfam" id="PF02096"/>
    </source>
</evidence>
<evidence type="ECO:0000256" key="1">
    <source>
        <dbReference type="ARBA" id="ARBA00004141"/>
    </source>
</evidence>
<protein>
    <recommendedName>
        <fullName evidence="15">Membrane insertase YidC/Oxa/ALB C-terminal domain-containing protein</fullName>
    </recommendedName>
</protein>
<dbReference type="STRING" id="126957.T1IW89"/>
<dbReference type="HOGENOM" id="CLU_621996_0_0_1"/>
<dbReference type="Proteomes" id="UP000014500">
    <property type="component" value="Unassembled WGS sequence"/>
</dbReference>
<dbReference type="PANTHER" id="PTHR12428">
    <property type="entry name" value="OXA1"/>
    <property type="match status" value="1"/>
</dbReference>
<accession>T1IW89</accession>
<dbReference type="GO" id="GO:0032979">
    <property type="term" value="P:protein insertion into mitochondrial inner membrane from matrix"/>
    <property type="evidence" value="ECO:0007669"/>
    <property type="project" value="TreeGrafter"/>
</dbReference>
<keyword evidence="7" id="KW-0915">Sodium</keyword>
<evidence type="ECO:0000256" key="7">
    <source>
        <dbReference type="ARBA" id="ARBA00023053"/>
    </source>
</evidence>
<evidence type="ECO:0000256" key="3">
    <source>
        <dbReference type="ARBA" id="ARBA00022448"/>
    </source>
</evidence>
<sequence>MKLLTLRPMFKTISTRSLTHLRVINTEYETTDRNLSSKRAISTQFQWAAQISRSDPVLTCQSYIETVHNTLHLPWWATIVICTVGLRTLITFPVSIYQRYIIAKIQNVHLQIPPLVDELKKETARAAKMYNWSEKYSSLKKVIKELIVTENCHPFKSILVVLIQMPLWVCVSFALRNMVYMLPEKNAVAQLLHDELSVGGALWFCNLTVPDPFWVLPVMLGVFNLAIVEVHALNQVKITRFHRLITNIMRGMSVFMVFFAANVPSGMALYWTTSSLVGLIQNVALQSPSFRHFCRIPKTPTDTEKPFQQLLKRIKSKILIQDFESNQDPVRHKSSRKRMREKLLRKLPEKHHSMQCPKICDEMIYTDRLKMIEGTPNDPGWIQQAISLGYVTSLTFYFDDVIEEIEELYKYSFVSFISDVGGNLGLFLGLSIPGLFQLAES</sequence>
<keyword evidence="9 14" id="KW-0472">Membrane</keyword>
<evidence type="ECO:0000256" key="12">
    <source>
        <dbReference type="RuleBase" id="RU000679"/>
    </source>
</evidence>
<feature type="domain" description="Membrane insertase YidC/Oxa/ALB C-terminal" evidence="15">
    <location>
        <begin position="75"/>
        <end position="285"/>
    </location>
</feature>
<evidence type="ECO:0000256" key="8">
    <source>
        <dbReference type="ARBA" id="ARBA00023065"/>
    </source>
</evidence>